<feature type="domain" description="AB hydrolase-1" evidence="4">
    <location>
        <begin position="57"/>
        <end position="157"/>
    </location>
</feature>
<keyword evidence="2" id="KW-0442">Lipid degradation</keyword>
<dbReference type="AlphaFoldDB" id="A0A1F6GQF1"/>
<evidence type="ECO:0000313" key="6">
    <source>
        <dbReference type="Proteomes" id="UP000177583"/>
    </source>
</evidence>
<name>A0A1F6GQF1_9PROT</name>
<evidence type="ECO:0000256" key="3">
    <source>
        <dbReference type="ARBA" id="ARBA00023098"/>
    </source>
</evidence>
<dbReference type="Pfam" id="PF00561">
    <property type="entry name" value="Abhydrolase_1"/>
    <property type="match status" value="1"/>
</dbReference>
<evidence type="ECO:0000259" key="4">
    <source>
        <dbReference type="Pfam" id="PF00561"/>
    </source>
</evidence>
<dbReference type="PANTHER" id="PTHR10272:SF0">
    <property type="entry name" value="PLATELET-ACTIVATING FACTOR ACETYLHYDROLASE"/>
    <property type="match status" value="1"/>
</dbReference>
<proteinExistence type="predicted"/>
<accession>A0A1F6GQF1</accession>
<dbReference type="PIRSF" id="PIRSF031982">
    <property type="entry name" value="UCP031982_abhydr"/>
    <property type="match status" value="1"/>
</dbReference>
<gene>
    <name evidence="5" type="ORF">A2557_09375</name>
</gene>
<dbReference type="Gene3D" id="3.40.50.1820">
    <property type="entry name" value="alpha/beta hydrolase"/>
    <property type="match status" value="1"/>
</dbReference>
<reference evidence="5 6" key="1">
    <citation type="journal article" date="2016" name="Nat. Commun.">
        <title>Thousands of microbial genomes shed light on interconnected biogeochemical processes in an aquifer system.</title>
        <authorList>
            <person name="Anantharaman K."/>
            <person name="Brown C.T."/>
            <person name="Hug L.A."/>
            <person name="Sharon I."/>
            <person name="Castelle C.J."/>
            <person name="Probst A.J."/>
            <person name="Thomas B.C."/>
            <person name="Singh A."/>
            <person name="Wilkins M.J."/>
            <person name="Karaoz U."/>
            <person name="Brodie E.L."/>
            <person name="Williams K.H."/>
            <person name="Hubbard S.S."/>
            <person name="Banfield J.F."/>
        </authorList>
    </citation>
    <scope>NUCLEOTIDE SEQUENCE [LARGE SCALE GENOMIC DNA]</scope>
</reference>
<dbReference type="InterPro" id="IPR000073">
    <property type="entry name" value="AB_hydrolase_1"/>
</dbReference>
<dbReference type="GO" id="GO:0003847">
    <property type="term" value="F:1-alkyl-2-acetylglycerophosphocholine esterase activity"/>
    <property type="evidence" value="ECO:0007669"/>
    <property type="project" value="TreeGrafter"/>
</dbReference>
<dbReference type="ESTHER" id="9prot-a0a1f6gqf1">
    <property type="family name" value="UCP031982"/>
</dbReference>
<dbReference type="Proteomes" id="UP000177583">
    <property type="component" value="Unassembled WGS sequence"/>
</dbReference>
<protein>
    <recommendedName>
        <fullName evidence="4">AB hydrolase-1 domain-containing protein</fullName>
    </recommendedName>
</protein>
<dbReference type="EMBL" id="MFNF01000046">
    <property type="protein sequence ID" value="OGH00397.1"/>
    <property type="molecule type" value="Genomic_DNA"/>
</dbReference>
<dbReference type="GO" id="GO:0016042">
    <property type="term" value="P:lipid catabolic process"/>
    <property type="evidence" value="ECO:0007669"/>
    <property type="project" value="UniProtKB-KW"/>
</dbReference>
<keyword evidence="3" id="KW-0443">Lipid metabolism</keyword>
<dbReference type="InterPro" id="IPR016986">
    <property type="entry name" value="UCP031982_abhydr"/>
</dbReference>
<comment type="caution">
    <text evidence="5">The sequence shown here is derived from an EMBL/GenBank/DDBJ whole genome shotgun (WGS) entry which is preliminary data.</text>
</comment>
<organism evidence="5 6">
    <name type="scientific">Candidatus Lambdaproteobacteria bacterium RIFOXYD2_FULL_56_26</name>
    <dbReference type="NCBI Taxonomy" id="1817773"/>
    <lineage>
        <taxon>Bacteria</taxon>
        <taxon>Pseudomonadati</taxon>
        <taxon>Pseudomonadota</taxon>
        <taxon>Candidatus Lambdaproteobacteria</taxon>
    </lineage>
</organism>
<keyword evidence="1" id="KW-0378">Hydrolase</keyword>
<dbReference type="SUPFAM" id="SSF53474">
    <property type="entry name" value="alpha/beta-Hydrolases"/>
    <property type="match status" value="1"/>
</dbReference>
<dbReference type="InterPro" id="IPR029058">
    <property type="entry name" value="AB_hydrolase_fold"/>
</dbReference>
<dbReference type="PANTHER" id="PTHR10272">
    <property type="entry name" value="PLATELET-ACTIVATING FACTOR ACETYLHYDROLASE"/>
    <property type="match status" value="1"/>
</dbReference>
<evidence type="ECO:0000256" key="1">
    <source>
        <dbReference type="ARBA" id="ARBA00022801"/>
    </source>
</evidence>
<evidence type="ECO:0000256" key="2">
    <source>
        <dbReference type="ARBA" id="ARBA00022963"/>
    </source>
</evidence>
<sequence>MPYHAGLDEVLVPASPGREAVPLRILYPTLTPAGPTSLGPFLAEVAPQAPVAEGRFPLVLFSHGSGSSSLLFRSLARFLAQNGFVVGLPEHPGNNRNDNERAQSLKNLKERPKHLKSCLDYFLGTDDRQSHLLGDQVAVIGHSIGAYTGLALAGGTPHNRHEILHFPEFKITGSEPIEVEADPRVKALVLLAPAVGWFMAPEALEKVRLPILMLTGELDTLAPSFHGEIVKGGVAGRCPLFHQTIPKAGHYSFFSPFPEAMRRPNFLPALDPEGFDREQFQEWLQLEVLGFLRRYLCGEQQGETNPSP</sequence>
<evidence type="ECO:0000313" key="5">
    <source>
        <dbReference type="EMBL" id="OGH00397.1"/>
    </source>
</evidence>